<dbReference type="Pfam" id="PF00668">
    <property type="entry name" value="Condensation"/>
    <property type="match status" value="5"/>
</dbReference>
<evidence type="ECO:0000313" key="10">
    <source>
        <dbReference type="EMBL" id="KIW87715.1"/>
    </source>
</evidence>
<dbReference type="SMART" id="SM01294">
    <property type="entry name" value="PKS_PP_betabranch"/>
    <property type="match status" value="1"/>
</dbReference>
<dbReference type="GeneID" id="27704617"/>
<dbReference type="CDD" id="cd05918">
    <property type="entry name" value="A_NRPS_SidN3_like"/>
    <property type="match status" value="1"/>
</dbReference>
<dbReference type="PROSITE" id="PS00012">
    <property type="entry name" value="PHOSPHOPANTETHEINE"/>
    <property type="match status" value="5"/>
</dbReference>
<proteinExistence type="inferred from homology"/>
<dbReference type="NCBIfam" id="NF003417">
    <property type="entry name" value="PRK04813.1"/>
    <property type="match status" value="3"/>
</dbReference>
<accession>A0A0D2H9Y5</accession>
<dbReference type="GO" id="GO:0016874">
    <property type="term" value="F:ligase activity"/>
    <property type="evidence" value="ECO:0007669"/>
    <property type="project" value="UniProtKB-KW"/>
</dbReference>
<dbReference type="FunFam" id="3.30.300.30:FF:000033">
    <property type="entry name" value="Nonribosomal siderophore peptide synthase SidC"/>
    <property type="match status" value="1"/>
</dbReference>
<keyword evidence="11" id="KW-1185">Reference proteome</keyword>
<feature type="domain" description="Carrier" evidence="9">
    <location>
        <begin position="2151"/>
        <end position="2227"/>
    </location>
</feature>
<dbReference type="HOGENOM" id="CLU_000092_2_0_1"/>
<dbReference type="Proteomes" id="UP000053789">
    <property type="component" value="Unassembled WGS sequence"/>
</dbReference>
<dbReference type="InterPro" id="IPR020806">
    <property type="entry name" value="PKS_PP-bd"/>
</dbReference>
<dbReference type="Gene3D" id="3.30.559.10">
    <property type="entry name" value="Chloramphenicol acetyltransferase-like domain"/>
    <property type="match status" value="5"/>
</dbReference>
<dbReference type="Pfam" id="PF00501">
    <property type="entry name" value="AMP-binding"/>
    <property type="match status" value="3"/>
</dbReference>
<dbReference type="Pfam" id="PF00550">
    <property type="entry name" value="PP-binding"/>
    <property type="match status" value="5"/>
</dbReference>
<dbReference type="GO" id="GO:0031169">
    <property type="term" value="P:ferrichrome biosynthetic process"/>
    <property type="evidence" value="ECO:0007669"/>
    <property type="project" value="UniProtKB-ARBA"/>
</dbReference>
<dbReference type="Pfam" id="PF13193">
    <property type="entry name" value="AMP-binding_C"/>
    <property type="match status" value="1"/>
</dbReference>
<feature type="domain" description="Carrier" evidence="9">
    <location>
        <begin position="1604"/>
        <end position="1680"/>
    </location>
</feature>
<dbReference type="GO" id="GO:0031177">
    <property type="term" value="F:phosphopantetheine binding"/>
    <property type="evidence" value="ECO:0007669"/>
    <property type="project" value="InterPro"/>
</dbReference>
<gene>
    <name evidence="10" type="ORF">Z519_11689</name>
</gene>
<dbReference type="InterPro" id="IPR020845">
    <property type="entry name" value="AMP-binding_CS"/>
</dbReference>
<dbReference type="PANTHER" id="PTHR45527:SF1">
    <property type="entry name" value="FATTY ACID SYNTHASE"/>
    <property type="match status" value="1"/>
</dbReference>
<reference evidence="10" key="1">
    <citation type="submission" date="2015-01" db="EMBL/GenBank/DDBJ databases">
        <title>The Genome Sequence of Cladophialophora bantiana CBS 173.52.</title>
        <authorList>
            <consortium name="The Broad Institute Genomics Platform"/>
            <person name="Cuomo C."/>
            <person name="de Hoog S."/>
            <person name="Gorbushina A."/>
            <person name="Stielow B."/>
            <person name="Teixiera M."/>
            <person name="Abouelleil A."/>
            <person name="Chapman S.B."/>
            <person name="Priest M."/>
            <person name="Young S.K."/>
            <person name="Wortman J."/>
            <person name="Nusbaum C."/>
            <person name="Birren B."/>
        </authorList>
    </citation>
    <scope>NUCLEOTIDE SEQUENCE [LARGE SCALE GENOMIC DNA]</scope>
    <source>
        <strain evidence="10">CBS 173.52</strain>
    </source>
</reference>
<dbReference type="InterPro" id="IPR045851">
    <property type="entry name" value="AMP-bd_C_sf"/>
</dbReference>
<keyword evidence="3" id="KW-0597">Phosphoprotein</keyword>
<comment type="pathway">
    <text evidence="1">Siderophore biosynthesis.</text>
</comment>
<protein>
    <recommendedName>
        <fullName evidence="6">Nonribosomal peptide synthetase sidC</fullName>
    </recommendedName>
    <alternativeName>
        <fullName evidence="7">Siderophore peptide synthetase C</fullName>
    </alternativeName>
</protein>
<keyword evidence="4" id="KW-0436">Ligase</keyword>
<dbReference type="FunFam" id="3.40.50.12780:FF:000024">
    <property type="entry name" value="Nonribosomal siderophore peptide synthase SidC"/>
    <property type="match status" value="2"/>
</dbReference>
<name>A0A0D2H9Y5_CLAB1</name>
<evidence type="ECO:0000256" key="7">
    <source>
        <dbReference type="ARBA" id="ARBA00078302"/>
    </source>
</evidence>
<dbReference type="Gene3D" id="3.30.300.30">
    <property type="match status" value="3"/>
</dbReference>
<dbReference type="Gene3D" id="3.30.559.30">
    <property type="entry name" value="Nonribosomal peptide synthetase, condensation domain"/>
    <property type="match status" value="6"/>
</dbReference>
<dbReference type="PROSITE" id="PS00455">
    <property type="entry name" value="AMP_BINDING"/>
    <property type="match status" value="1"/>
</dbReference>
<dbReference type="OrthoDB" id="416786at2759"/>
<dbReference type="SUPFAM" id="SSF47336">
    <property type="entry name" value="ACP-like"/>
    <property type="match status" value="6"/>
</dbReference>
<dbReference type="Gene3D" id="3.40.50.12780">
    <property type="entry name" value="N-terminal domain of ligase-like"/>
    <property type="match status" value="3"/>
</dbReference>
<dbReference type="InterPro" id="IPR036736">
    <property type="entry name" value="ACP-like_sf"/>
</dbReference>
<organism evidence="10 11">
    <name type="scientific">Cladophialophora bantiana (strain ATCC 10958 / CBS 173.52 / CDC B-1940 / NIH 8579)</name>
    <name type="common">Xylohypha bantiana</name>
    <dbReference type="NCBI Taxonomy" id="1442370"/>
    <lineage>
        <taxon>Eukaryota</taxon>
        <taxon>Fungi</taxon>
        <taxon>Dikarya</taxon>
        <taxon>Ascomycota</taxon>
        <taxon>Pezizomycotina</taxon>
        <taxon>Eurotiomycetes</taxon>
        <taxon>Chaetothyriomycetidae</taxon>
        <taxon>Chaetothyriales</taxon>
        <taxon>Herpotrichiellaceae</taxon>
        <taxon>Cladophialophora</taxon>
    </lineage>
</organism>
<dbReference type="InterPro" id="IPR042099">
    <property type="entry name" value="ANL_N_sf"/>
</dbReference>
<feature type="domain" description="Carrier" evidence="9">
    <location>
        <begin position="4352"/>
        <end position="4425"/>
    </location>
</feature>
<dbReference type="InterPro" id="IPR025110">
    <property type="entry name" value="AMP-bd_C"/>
</dbReference>
<evidence type="ECO:0000256" key="8">
    <source>
        <dbReference type="SAM" id="MobiDB-lite"/>
    </source>
</evidence>
<keyword evidence="2" id="KW-0596">Phosphopantetheine</keyword>
<comment type="similarity">
    <text evidence="5">Belongs to the NRP synthetase family.</text>
</comment>
<evidence type="ECO:0000256" key="6">
    <source>
        <dbReference type="ARBA" id="ARBA00067294"/>
    </source>
</evidence>
<dbReference type="SUPFAM" id="SSF52777">
    <property type="entry name" value="CoA-dependent acyltransferases"/>
    <property type="match status" value="12"/>
</dbReference>
<dbReference type="InterPro" id="IPR009081">
    <property type="entry name" value="PP-bd_ACP"/>
</dbReference>
<dbReference type="PROSITE" id="PS50075">
    <property type="entry name" value="CARRIER"/>
    <property type="match status" value="4"/>
</dbReference>
<evidence type="ECO:0000256" key="2">
    <source>
        <dbReference type="ARBA" id="ARBA00022450"/>
    </source>
</evidence>
<dbReference type="FunFam" id="3.30.300.30:FF:000015">
    <property type="entry name" value="Nonribosomal peptide synthase SidD"/>
    <property type="match status" value="1"/>
</dbReference>
<dbReference type="Gene3D" id="1.10.1200.10">
    <property type="entry name" value="ACP-like"/>
    <property type="match status" value="6"/>
</dbReference>
<dbReference type="InterPro" id="IPR001242">
    <property type="entry name" value="Condensation_dom"/>
</dbReference>
<dbReference type="GO" id="GO:0005737">
    <property type="term" value="C:cytoplasm"/>
    <property type="evidence" value="ECO:0007669"/>
    <property type="project" value="TreeGrafter"/>
</dbReference>
<dbReference type="SMART" id="SM00823">
    <property type="entry name" value="PKS_PP"/>
    <property type="match status" value="6"/>
</dbReference>
<evidence type="ECO:0000313" key="11">
    <source>
        <dbReference type="Proteomes" id="UP000053789"/>
    </source>
</evidence>
<evidence type="ECO:0000259" key="9">
    <source>
        <dbReference type="PROSITE" id="PS50075"/>
    </source>
</evidence>
<dbReference type="InterPro" id="IPR010071">
    <property type="entry name" value="AA_adenyl_dom"/>
</dbReference>
<dbReference type="VEuPathDB" id="FungiDB:Z519_11689"/>
<dbReference type="InterPro" id="IPR023213">
    <property type="entry name" value="CAT-like_dom_sf"/>
</dbReference>
<evidence type="ECO:0000256" key="4">
    <source>
        <dbReference type="ARBA" id="ARBA00022598"/>
    </source>
</evidence>
<dbReference type="RefSeq" id="XP_016614384.1">
    <property type="nucleotide sequence ID" value="XM_016769400.1"/>
</dbReference>
<dbReference type="EMBL" id="KN847002">
    <property type="protein sequence ID" value="KIW87715.1"/>
    <property type="molecule type" value="Genomic_DNA"/>
</dbReference>
<dbReference type="SUPFAM" id="SSF56801">
    <property type="entry name" value="Acetyl-CoA synthetase-like"/>
    <property type="match status" value="3"/>
</dbReference>
<dbReference type="NCBIfam" id="TIGR01733">
    <property type="entry name" value="AA-adenyl-dom"/>
    <property type="match status" value="1"/>
</dbReference>
<evidence type="ECO:0000256" key="3">
    <source>
        <dbReference type="ARBA" id="ARBA00022553"/>
    </source>
</evidence>
<evidence type="ECO:0000256" key="5">
    <source>
        <dbReference type="ARBA" id="ARBA00029454"/>
    </source>
</evidence>
<dbReference type="CDD" id="cd19542">
    <property type="entry name" value="CT_NRPS-like"/>
    <property type="match status" value="1"/>
</dbReference>
<dbReference type="InterPro" id="IPR000873">
    <property type="entry name" value="AMP-dep_synth/lig_dom"/>
</dbReference>
<dbReference type="GO" id="GO:0043041">
    <property type="term" value="P:amino acid activation for nonribosomal peptide biosynthetic process"/>
    <property type="evidence" value="ECO:0007669"/>
    <property type="project" value="TreeGrafter"/>
</dbReference>
<feature type="region of interest" description="Disordered" evidence="8">
    <location>
        <begin position="4325"/>
        <end position="4349"/>
    </location>
</feature>
<feature type="domain" description="Carrier" evidence="9">
    <location>
        <begin position="3784"/>
        <end position="3861"/>
    </location>
</feature>
<evidence type="ECO:0000256" key="1">
    <source>
        <dbReference type="ARBA" id="ARBA00004924"/>
    </source>
</evidence>
<dbReference type="InterPro" id="IPR006162">
    <property type="entry name" value="Ppantetheine_attach_site"/>
</dbReference>
<dbReference type="PANTHER" id="PTHR45527">
    <property type="entry name" value="NONRIBOSOMAL PEPTIDE SYNTHETASE"/>
    <property type="match status" value="1"/>
</dbReference>
<sequence>MSRPVNGVQGPRDLSVVNAKRQLLPGPQLLHELIATPSEEKVILDFLQADDRRISLSYREFHRLTDLLSRDIKEYVSPQEDARCIIPVIIPQCPELYVALVAVLKSGSAFCPVSHDVPPERLKFILQDVQSTFVLTTTATMASFEDALTNVKCKIVSLERRPETSRSPEMNDAHPHRRQCLDPSTPAYIMYTSGSTGVPKGVVVSHWSVTQSLLAHDEHIPRFKRFLQFASPTFDVSIFEIFFTFFRGATLVGCERDRMLTDLPATIRVLDADAAELTPTVAGTLLRTRKAAPCLKTLLTIGEMLTAQVVSEFGGSSDRSSMLYAMYGPTEAAIHCTLAPKLAADASVRCIGRPLATVTAFVLREDEALEIAPVGESGQLAIAGQLADGYLNRPEQNQAAFVELAGYGPIYKTGDRAICRPNGELEILGRMTSGQVKLRGQRVELGEIEGIASKTDGVHLATASIIDDVVVLFCAARHDVVAPDVVAQCKSWLPPYMRPGEIVLIYDDVPRLPSGKIDRKALERHYREHRAPTNPPNSFKNPVEEDVARALNAELRCQVDRLTSFWSLGVDSLRAIKIASRLRQKYSCVNAAMISEADNVVNLSTLIAESTAAKRGTTALEYETSDQWQAIKLQLLQDPSISSLKTRYEKFLPCSSMQVAMLVETATKLERNFNEIWLRLAPGSTLSDLRRAFNKLARTNEILRSGFVPTGRQEMPFAQIVWRDLAEDPELSLLHPLQLANSETNDERDVLVRIHHALYDGWSWDLILDDLNAILSGDDAPTRTQFLEFRSHEYCRLCSERAGNIEYWRDQLQDFKPSVFPVISPFLSDKPSRASTEFPLSVTYEQLSHFASALRCSRETVLEAAWALLLSSYLDHADVSLGVVVAGRHFSLPGIESVIGPCLSLFPLRVNISALRTVHDLLNHVQRQRNECLRHGSITLRDIHSVAGLHSGARLFDTLCVWQQGNEENCRNRSKVTTVKTHDALEYAIVLEFEPLQGQIYLKLTFDTKLIPKGHAQLLARQLDHATTRIMSDRDLGLNCLWQNFDKDTMSMANTSFQKFSGDFDLTATISKLAESCPGKAAVEFVHGIDARTNRLDKETLTYGDLYKRARIVGCVLRTVYNVQIDDLVCLIGPRSIYLYIGILGTIMAGGAYMCIDPRTPAARARQILSEARCRLTLIVDEVCGLAETDASTSVSITSLLEHHCTADIRNNPSWNGDQLAYAVFTSGSTGVPKGVLLTRRNLLSNLEELSRIYPCEPETDRLLQACSPAFDVSVFEIFWAWHSGITLCTASNDVLLRDLELFIRQLDITHLSMTPSVAALVRPGNVPHVKMLVTAGEPMNSKVFSDWSDHGLYQGYGPSETTNICNVRPRVSKSDMLNNVGPPLPNTSVFICQRQASRPPAASDMLGDPSFLQFQPVLKGGVGEIWIGGEQVGRGYLDQTLTSKSFFDHPEYGRLYRSGDIGRLLCDDSLVILGREDDQVKLRGQRIELGEINSALVKCDEVDDAVSLVIDKRDGTASLVAFWIPRRSNGSMSSRDVNNAIFETLANNLPDYMIPDSLLRLDRIPLTRQGKVDRKDLLALYRSLDAEQLQATSRGSKPSEDVNHLSESEREIARVVADALGASPEKINRTTSFYALGLDSISAIRVSRALRDHYPAVEISSLLQNPSIGQLMRFIKRLVPELHRGHSENDLSRLFSAWEDKIRSLYSQVGLEVERLLPCTPLQEFMVTSSMNVSSQAYQNTLRFNIYGSMSKLRQAWEHALARHQILRTGFVATDSADSPFAQVVLKNFQLPWLEGDAHNANYALDHLMLPPWSLTAKRNKEDKCELILQMHHGLYDAEAMAILLGDIQSFYHGHQLPPTTPFDSYLLFMEASNTDATYDFWRRKLQGAALRKLSEVILPQDKTVPNTHLLVERRATIGVSEFQGCARKILSTPLAVFQAPWCRLLSCVFESQDICFGNVLSGRNLPINGVASMVAPCFNTVPARVQLKLDESNQELCNRIHQMNVETLPYQPSSLRRIQREIDTQGRSLFDTLVLLQQDELQLDHQIWTLFEESGVMSFPFILEIAMNTKADTIALKLHSEVADRNILSKFLDAYDALLMHIAKYPQARASDYSLIAGMLPRLQPSKPFTVRAGSLASVPIEEQVHVNEELSRTEILVKDILVQLKPSALPRIFRDTTIFHLGFDSINAVQIAARLRKGGFDVSTGAILEAASIRNIASLCEFRAPKAKERALFDLDSYEESCRRSICLNNDLDETRVRSIWPCTPTQSGILSQFIRSNYKLYLNHMRFRLENSVDLSRLRHAWSVALKAHAMLRTGFAETDDPRIPFVMIVYHPDAVQLPWVDDLTPRQQEALGRFGKMCSLTEPPWLIQVSSTGPLRTLEISMLHALYDAHSLDIILGDVARIYAGVQLSEVTPLAPAVSNILALSRDESAKEFWLGVSADMCSTRFPDMGVYHHEGDDYRVATRRCSLSLTVLEDECANAGATMQALFAAAWAVILSAYTAQDYVTFGIILSGRDFDEEENKVAFPCITTVPFAIRVSQDSSNLLQRAIRRCAGVFKHQHSPVNSIKRWAQVEDDLFDTVIVVQRYNAGQGPKRPWTLIQDDATAEYTISLEIIPRENDALDLQIIFREKLIPPEQAAYILQEFDAVMESILTQPNHPLKLPESVLSVVPAKEERIPSAVRYLHEFVELTAKQKPNSIALEFVQSLHGNTPTKQIWTYAQLDSNGNRIARLLQGKGINVGDLVAVCFDKCAEASFAILGVLKLGCGYIAIDPGAPTPRKEFIFRDSGCEIVLTTDDKTLEFNAISGISALAIDNAIWQELSGEKPLLTKELHVQDTCYCLYTSGTTGTPKGCLISHDSAVQAMLSFQRIFCGRWKESSRWLQFASFHFDVSVLEQYWSWSVGIIVTSAPRDLLFEDLPATINALGITHLDLTPSLARLLTPEEVPSLCEGVFIVGGEQVSQDILETWGDTGCLYNFYGPSEVTIGCTVHRQVPKNAKSTNIGQQWDNVGSFVLEPTSQTPVLRGAIGELCLSGPLVGKGYLNRPDLTTEKFIVLAEYSTRVYRTGDLVRLLHDNSFEFLGRIDDQVKLRGQRLEIGEINHVAMGADNSIKSMATMVLKHPTQQKDQLVTFFSTAQRRAKNEKPSIVATKEMKDLAARIRMNCADKLPAYMVPSYILAVSSLPLSVNNKVDHKSLKAMYEENPAGSAQGEPGANYGSATDDLQPYNEVANVLASFLQIQLSDIKPTSRLFELGLDSISAIGLSRVFKRQGFQNAEVGIILKHSVIQDLARVITREPAAQQTEAVETARKNIRSFGDIHLGEISRIMDVSQEKIESITPCTPLQEGMISKVMQSGPDDTVYFSCFLFELLPNTDIQRLKSAWEAAQRSISILRTCFVSTADGFAQVVLRKCDSAVNLIDLKARDREIYNVSDSSFKNWVTSVRSLSSLLPWKVELSKSSHGGFMTLQIFHGLYDGNSLPILLKQVKQLYNHPEEALKLKIQFYEALPYGPLCHLPNEKEFWSSHLALIKPHKLPIAYPEHVGDAHCVVLRDHLRIEHLHYLCNQLNVTIPAFFQAILLYVMQKAFNASPTIGVVVSGRATAREEIENVIGPMFNTIPCAINSLRAGAAVSDLVQACHQFNVDSIPYQHTPLRKIVQYVGQNTNQSLFDTLFVFQKTSVELDDSALWREIPTESFPDYPLNIEVEQKGTEFVVTLVAKPQYLDKEAASRFLNMYADVVRRPEEIEATLPTDFCGVQSSLTRNEDYKTDLPASNDARYVDDDTPLSSTETLIRSEIAKLASVEERTIYRHRPTIFELGLDSIEAMRLAARVKQAGLRVAVSAIMRSPTVAGIAVAATLGAESRVATHKGGKVSSIGDRQTSYRHMLQGHGIDLESVECILPVTPMQEGLLLESDKYLNAMTFKLNSKIDIERLIRAWQSVSRTEPILRTHFALIESSEKKMVFVQYAMKERIAVTVFDDTKLDDVVGGFKKVPTEQNLANQETNVAIVRGKSASFLVLVMPHALYDAWSLYLLHQEVNKTYRSPNGKAKETALIKYQKHLEEVISQAESSEAHTFWNSQLLNIQPTIFKAQAADHSYSGSALLLRRQSKSNLTEALKFCRQQGVTLQSFGLACWTILLVHYTRQIDVCFGLVLSGRTTEDSDQLIFPTFNTVVFRPLIAQNMNRAQTLKAVHDAAVRVSEYQHFPLREALHIARGQGVNGELFDTLFTFQKLPTAEADLPALYEEVSPDAASVTPPYPVNVELEGDANALVWTVAFQNGVANEAFGQALLSKLDSVLAGLMNDPDQDLLREGGEKISICGLPGVELQPSKQTTDSQYDEDRGQSGSQEIWTPTEIIIRDVLAKVSKLDKEQIKKNTGLFHIGLDSVSAIRVASLLKKEGIKLPVSQIIRAQTPEKMAVVGEQLKGAARETARASDQSTTNVSIPEVVKKSLAIPEGDLDMIIPCSAGQTYMLDMWSASNGQLFFPTFWLKVSGVSLEGLQQAAKKLVKEIPLLRTLFIHSNDGGRSETFQVVVKNEAAGKYDLPWAMRFDTTGNEVFVALRIHHALYDAVSFQLLITRLERLCGGSGSQTQLNTDMSILISNNRAAHKMAQEFWTHYLDQDQHSLRPIGRGSFLAGRIEKFHPKVLPVDQMSDQLRRHGLSIQALFFGAYARLYARIRRQPVAGQQVAKPGSNDVVIGIYLANRSVDIDGIMQLAAPTFSIVPLRIQADQENLLLSALQVQHDLSEITKAENCGVSMRDIYAWSGTKVDTFVNFLSLPGDEEDSWSLGDQHSEVRVTQAKLAPEQKDRLQDLEAPSPFFKGIGVDADATEWCLPAIDVEAKVEDGYLGIGIFAPEDLLSEDEVTRIIDGMRSLLLNFS</sequence>
<dbReference type="GO" id="GO:0010106">
    <property type="term" value="P:cellular response to iron ion starvation"/>
    <property type="evidence" value="ECO:0007669"/>
    <property type="project" value="UniProtKB-ARBA"/>
</dbReference>